<evidence type="ECO:0000313" key="1">
    <source>
        <dbReference type="EMBL" id="KAJ3501787.1"/>
    </source>
</evidence>
<protein>
    <submittedName>
        <fullName evidence="1">Uncharacterized protein</fullName>
    </submittedName>
</protein>
<comment type="caution">
    <text evidence="1">The sequence shown here is derived from an EMBL/GenBank/DDBJ whole genome shotgun (WGS) entry which is preliminary data.</text>
</comment>
<name>A0ACC1RCG2_9HYPO</name>
<gene>
    <name evidence="1" type="ORF">NM208_g16861</name>
</gene>
<dbReference type="EMBL" id="JANRMS010005558">
    <property type="protein sequence ID" value="KAJ3501787.1"/>
    <property type="molecule type" value="Genomic_DNA"/>
</dbReference>
<organism evidence="1 2">
    <name type="scientific">Fusarium decemcellulare</name>
    <dbReference type="NCBI Taxonomy" id="57161"/>
    <lineage>
        <taxon>Eukaryota</taxon>
        <taxon>Fungi</taxon>
        <taxon>Dikarya</taxon>
        <taxon>Ascomycota</taxon>
        <taxon>Pezizomycotina</taxon>
        <taxon>Sordariomycetes</taxon>
        <taxon>Hypocreomycetidae</taxon>
        <taxon>Hypocreales</taxon>
        <taxon>Nectriaceae</taxon>
        <taxon>Fusarium</taxon>
        <taxon>Fusarium decemcellulare species complex</taxon>
    </lineage>
</organism>
<sequence>MSTKLPVENKTLRRVNHPDPPARKPEGPRLGSTHEQRIATSAWGLCTLLGWQPTFPVSTLLGPTSLRPPVDHPGDEATGFDLASASLALLQSLSRAPPPPAIQEYIARPAGDGSSTRSQTIRVLSGSDTRSPPD</sequence>
<proteinExistence type="predicted"/>
<evidence type="ECO:0000313" key="2">
    <source>
        <dbReference type="Proteomes" id="UP001148629"/>
    </source>
</evidence>
<accession>A0ACC1RCG2</accession>
<keyword evidence="2" id="KW-1185">Reference proteome</keyword>
<reference evidence="1" key="1">
    <citation type="submission" date="2022-08" db="EMBL/GenBank/DDBJ databases">
        <title>Genome Sequence of Fusarium decemcellulare.</title>
        <authorList>
            <person name="Buettner E."/>
        </authorList>
    </citation>
    <scope>NUCLEOTIDE SEQUENCE</scope>
    <source>
        <strain evidence="1">Babe19</strain>
    </source>
</reference>
<dbReference type="Proteomes" id="UP001148629">
    <property type="component" value="Unassembled WGS sequence"/>
</dbReference>